<protein>
    <submittedName>
        <fullName evidence="2">Cytochrome c oxidase cbb3-type subunit 4</fullName>
    </submittedName>
</protein>
<feature type="transmembrane region" description="Helical" evidence="1">
    <location>
        <begin position="6"/>
        <end position="27"/>
    </location>
</feature>
<proteinExistence type="predicted"/>
<keyword evidence="3" id="KW-1185">Reference proteome</keyword>
<evidence type="ECO:0000313" key="3">
    <source>
        <dbReference type="Proteomes" id="UP000198629"/>
    </source>
</evidence>
<dbReference type="EMBL" id="FNFX01000002">
    <property type="protein sequence ID" value="SDK35840.1"/>
    <property type="molecule type" value="Genomic_DNA"/>
</dbReference>
<evidence type="ECO:0000313" key="2">
    <source>
        <dbReference type="EMBL" id="SDK35840.1"/>
    </source>
</evidence>
<organism evidence="2 3">
    <name type="scientific">Methylophilus rhizosphaerae</name>
    <dbReference type="NCBI Taxonomy" id="492660"/>
    <lineage>
        <taxon>Bacteria</taxon>
        <taxon>Pseudomonadati</taxon>
        <taxon>Pseudomonadota</taxon>
        <taxon>Betaproteobacteria</taxon>
        <taxon>Nitrosomonadales</taxon>
        <taxon>Methylophilaceae</taxon>
        <taxon>Methylophilus</taxon>
    </lineage>
</organism>
<dbReference type="Proteomes" id="UP000198629">
    <property type="component" value="Unassembled WGS sequence"/>
</dbReference>
<dbReference type="InterPro" id="IPR008621">
    <property type="entry name" value="Cbb3-typ_cyt_oxidase_comp"/>
</dbReference>
<dbReference type="AlphaFoldDB" id="A0A1G9B9X6"/>
<keyword evidence="1" id="KW-0472">Membrane</keyword>
<gene>
    <name evidence="2" type="ORF">SAMN05192566_1041</name>
</gene>
<sequence length="46" mass="5570">MDTITILRIFFTVLTFVLFVIILVWAWRNRNSVQFKDAQHLPFDQD</sequence>
<keyword evidence="1" id="KW-0812">Transmembrane</keyword>
<keyword evidence="1" id="KW-1133">Transmembrane helix</keyword>
<dbReference type="STRING" id="492660.SAMN05192566_1041"/>
<dbReference type="RefSeq" id="WP_091471038.1">
    <property type="nucleotide sequence ID" value="NZ_FNFX01000002.1"/>
</dbReference>
<dbReference type="Pfam" id="PF05545">
    <property type="entry name" value="FixQ"/>
    <property type="match status" value="1"/>
</dbReference>
<reference evidence="3" key="1">
    <citation type="submission" date="2016-10" db="EMBL/GenBank/DDBJ databases">
        <authorList>
            <person name="Varghese N."/>
            <person name="Submissions S."/>
        </authorList>
    </citation>
    <scope>NUCLEOTIDE SEQUENCE [LARGE SCALE GENOMIC DNA]</scope>
    <source>
        <strain evidence="3">CBMB127</strain>
    </source>
</reference>
<evidence type="ECO:0000256" key="1">
    <source>
        <dbReference type="SAM" id="Phobius"/>
    </source>
</evidence>
<accession>A0A1G9B9X6</accession>
<name>A0A1G9B9X6_9PROT</name>